<dbReference type="NCBIfam" id="NF042928">
    <property type="entry name" value="HemQ_actino"/>
    <property type="match status" value="1"/>
</dbReference>
<evidence type="ECO:0000256" key="5">
    <source>
        <dbReference type="ARBA" id="ARBA00029882"/>
    </source>
</evidence>
<evidence type="ECO:0000256" key="9">
    <source>
        <dbReference type="HAMAP-Rule" id="MF_02244"/>
    </source>
</evidence>
<comment type="catalytic activity">
    <reaction evidence="7">
        <text>Fe-coproporphyrin III + 2 H2O2 + 2 H(+) = heme b + 2 CO2 + 4 H2O</text>
        <dbReference type="Rhea" id="RHEA:56516"/>
        <dbReference type="ChEBI" id="CHEBI:15377"/>
        <dbReference type="ChEBI" id="CHEBI:15378"/>
        <dbReference type="ChEBI" id="CHEBI:16240"/>
        <dbReference type="ChEBI" id="CHEBI:16526"/>
        <dbReference type="ChEBI" id="CHEBI:60344"/>
        <dbReference type="ChEBI" id="CHEBI:68438"/>
        <dbReference type="EC" id="1.3.98.5"/>
    </reaction>
    <physiologicalReaction direction="left-to-right" evidence="7">
        <dbReference type="Rhea" id="RHEA:56517"/>
    </physiologicalReaction>
</comment>
<dbReference type="SUPFAM" id="SSF54909">
    <property type="entry name" value="Dimeric alpha+beta barrel"/>
    <property type="match status" value="1"/>
</dbReference>
<comment type="function">
    <text evidence="9">Involved in coproporphyrin-dependent heme b biosynthesis. Catalyzes the decarboxylation of Fe-coproporphyrin III (coproheme) to heme b (protoheme IX), the last step of the pathway. The reaction occurs in a stepwise manner with a three-propionate intermediate.</text>
</comment>
<comment type="pathway">
    <text evidence="9">Porphyrin-containing compound metabolism; protoheme biosynthesis.</text>
</comment>
<dbReference type="InterPro" id="IPR010644">
    <property type="entry name" value="ChdC/CLD"/>
</dbReference>
<dbReference type="Pfam" id="PF06778">
    <property type="entry name" value="Chlor_dismutase"/>
    <property type="match status" value="1"/>
</dbReference>
<accession>A0ABS2TVK3</accession>
<evidence type="ECO:0000256" key="8">
    <source>
        <dbReference type="ARBA" id="ARBA00050019"/>
    </source>
</evidence>
<dbReference type="InterPro" id="IPR011008">
    <property type="entry name" value="Dimeric_a/b-barrel"/>
</dbReference>
<dbReference type="Proteomes" id="UP000749040">
    <property type="component" value="Unassembled WGS sequence"/>
</dbReference>
<evidence type="ECO:0000256" key="4">
    <source>
        <dbReference type="ARBA" id="ARBA00023004"/>
    </source>
</evidence>
<evidence type="ECO:0000256" key="2">
    <source>
        <dbReference type="ARBA" id="ARBA00022617"/>
    </source>
</evidence>
<keyword evidence="9" id="KW-0560">Oxidoreductase</keyword>
<dbReference type="PANTHER" id="PTHR36843">
    <property type="entry name" value="HEME-DEPENDENT PEROXIDASE YWFI-RELATED"/>
    <property type="match status" value="1"/>
</dbReference>
<comment type="similarity">
    <text evidence="9">Belongs to the ChdC family. Type 2 subfamily.</text>
</comment>
<feature type="region of interest" description="Disordered" evidence="10">
    <location>
        <begin position="1"/>
        <end position="30"/>
    </location>
</feature>
<evidence type="ECO:0000256" key="6">
    <source>
        <dbReference type="ARBA" id="ARBA00030236"/>
    </source>
</evidence>
<dbReference type="PANTHER" id="PTHR36843:SF1">
    <property type="entry name" value="COPROHEME DECARBOXYLASE"/>
    <property type="match status" value="1"/>
</dbReference>
<keyword evidence="9" id="KW-0350">Heme biosynthesis</keyword>
<keyword evidence="4 9" id="KW-0408">Iron</keyword>
<evidence type="ECO:0000256" key="3">
    <source>
        <dbReference type="ARBA" id="ARBA00022723"/>
    </source>
</evidence>
<dbReference type="Gene3D" id="3.30.70.1030">
    <property type="entry name" value="Apc35880, domain 1"/>
    <property type="match status" value="2"/>
</dbReference>
<feature type="binding site" description="axial binding residue" evidence="9">
    <location>
        <position position="181"/>
    </location>
    <ligand>
        <name>Fe-coproporphyrin III</name>
        <dbReference type="ChEBI" id="CHEBI:68438"/>
    </ligand>
    <ligandPart>
        <name>Fe</name>
        <dbReference type="ChEBI" id="CHEBI:18248"/>
    </ligandPart>
</feature>
<feature type="active site" evidence="9">
    <location>
        <position position="158"/>
    </location>
</feature>
<evidence type="ECO:0000256" key="1">
    <source>
        <dbReference type="ARBA" id="ARBA00014413"/>
    </source>
</evidence>
<comment type="caution">
    <text evidence="11">The sequence shown here is derived from an EMBL/GenBank/DDBJ whole genome shotgun (WGS) entry which is preliminary data.</text>
</comment>
<sequence>MSDTTGTPGTASDATPGTPGTGTAKAPNAGKKAKDLNEVIRYTLWSVFRLRDVLPEDRSGLVTEVEELFDQLAAKDVTIRGTYDLSGLRADADLMIWWHAETSDALQDAYNLFRRTRFGRSLEPVWSNMALHRPAEFNKSHIPAFLADENPRAYVSVYPFVRSYDWYLLPDEDRRRMLADHGKMARDYPDVRANTVASFSLGDYEWILAFEADELYRIVDLMRHLRGSEARMHVREEVPFFTGRRREVGELISGLA</sequence>
<keyword evidence="12" id="KW-1185">Reference proteome</keyword>
<reference evidence="11 12" key="1">
    <citation type="submission" date="2021-01" db="EMBL/GenBank/DDBJ databases">
        <title>Streptomyces acididurans sp. nov., isolated from a peat swamp forest soil.</title>
        <authorList>
            <person name="Chantavorakit T."/>
            <person name="Duangmal K."/>
        </authorList>
    </citation>
    <scope>NUCLEOTIDE SEQUENCE [LARGE SCALE GENOMIC DNA]</scope>
    <source>
        <strain evidence="11 12">KK5PA1</strain>
    </source>
</reference>
<comment type="catalytic activity">
    <reaction evidence="9">
        <text>Fe-coproporphyrin III + H2O2 + H(+) = harderoheme III + CO2 + 2 H2O</text>
        <dbReference type="Rhea" id="RHEA:57940"/>
        <dbReference type="ChEBI" id="CHEBI:15377"/>
        <dbReference type="ChEBI" id="CHEBI:15378"/>
        <dbReference type="ChEBI" id="CHEBI:16240"/>
        <dbReference type="ChEBI" id="CHEBI:16526"/>
        <dbReference type="ChEBI" id="CHEBI:68438"/>
        <dbReference type="ChEBI" id="CHEBI:142463"/>
    </reaction>
</comment>
<dbReference type="EMBL" id="JADKYB010000012">
    <property type="protein sequence ID" value="MBM9507370.1"/>
    <property type="molecule type" value="Genomic_DNA"/>
</dbReference>
<keyword evidence="2 9" id="KW-0349">Heme</keyword>
<dbReference type="HAMAP" id="MF_02244">
    <property type="entry name" value="Coproheme_decarbox_2"/>
    <property type="match status" value="1"/>
</dbReference>
<dbReference type="EC" id="1.3.98.5" evidence="8 9"/>
<comment type="cofactor">
    <cofactor evidence="9">
        <name>Fe-coproporphyrin III</name>
        <dbReference type="ChEBI" id="CHEBI:68438"/>
    </cofactor>
    <text evidence="9">Fe-coproporphyrin III acts as both substrate and redox cofactor.</text>
</comment>
<evidence type="ECO:0000256" key="10">
    <source>
        <dbReference type="SAM" id="MobiDB-lite"/>
    </source>
</evidence>
<evidence type="ECO:0000313" key="11">
    <source>
        <dbReference type="EMBL" id="MBM9507370.1"/>
    </source>
</evidence>
<name>A0ABS2TVK3_9ACTN</name>
<proteinExistence type="inferred from homology"/>
<comment type="catalytic activity">
    <reaction evidence="9">
        <text>harderoheme III + H2O2 + H(+) = heme b + CO2 + 2 H2O</text>
        <dbReference type="Rhea" id="RHEA:57944"/>
        <dbReference type="ChEBI" id="CHEBI:15377"/>
        <dbReference type="ChEBI" id="CHEBI:15378"/>
        <dbReference type="ChEBI" id="CHEBI:16240"/>
        <dbReference type="ChEBI" id="CHEBI:16526"/>
        <dbReference type="ChEBI" id="CHEBI:60344"/>
        <dbReference type="ChEBI" id="CHEBI:142463"/>
    </reaction>
</comment>
<evidence type="ECO:0000313" key="12">
    <source>
        <dbReference type="Proteomes" id="UP000749040"/>
    </source>
</evidence>
<gene>
    <name evidence="9" type="primary">chdC</name>
    <name evidence="11" type="ORF">ITX44_23095</name>
</gene>
<protein>
    <recommendedName>
        <fullName evidence="1 9">Coproheme decarboxylase</fullName>
        <ecNumber evidence="8 9">1.3.98.5</ecNumber>
    </recommendedName>
    <alternativeName>
        <fullName evidence="5 9">Coproheme III oxidative decarboxylase</fullName>
    </alternativeName>
    <alternativeName>
        <fullName evidence="6 9">Hydrogen peroxide-dependent heme synthase</fullName>
    </alternativeName>
</protein>
<dbReference type="RefSeq" id="WP_205359226.1">
    <property type="nucleotide sequence ID" value="NZ_JADKYB010000012.1"/>
</dbReference>
<organism evidence="11 12">
    <name type="scientific">Actinacidiphila acididurans</name>
    <dbReference type="NCBI Taxonomy" id="2784346"/>
    <lineage>
        <taxon>Bacteria</taxon>
        <taxon>Bacillati</taxon>
        <taxon>Actinomycetota</taxon>
        <taxon>Actinomycetes</taxon>
        <taxon>Kitasatosporales</taxon>
        <taxon>Streptomycetaceae</taxon>
        <taxon>Actinacidiphila</taxon>
    </lineage>
</organism>
<evidence type="ECO:0000256" key="7">
    <source>
        <dbReference type="ARBA" id="ARBA00049896"/>
    </source>
</evidence>
<keyword evidence="3 9" id="KW-0479">Metal-binding</keyword>